<evidence type="ECO:0000256" key="1">
    <source>
        <dbReference type="ARBA" id="ARBA00004651"/>
    </source>
</evidence>
<dbReference type="PANTHER" id="PTHR38686:SF1">
    <property type="entry name" value="APOLIPOPROTEIN N-ACYLTRANSFERASE"/>
    <property type="match status" value="1"/>
</dbReference>
<feature type="transmembrane region" description="Helical" evidence="8">
    <location>
        <begin position="138"/>
        <end position="163"/>
    </location>
</feature>
<keyword evidence="11" id="KW-1185">Reference proteome</keyword>
<feature type="transmembrane region" description="Helical" evidence="8">
    <location>
        <begin position="225"/>
        <end position="243"/>
    </location>
</feature>
<name>A0AA37XAJ3_9MICO</name>
<evidence type="ECO:0000256" key="2">
    <source>
        <dbReference type="ARBA" id="ARBA00022475"/>
    </source>
</evidence>
<dbReference type="EC" id="2.3.1.269" evidence="8"/>
<proteinExistence type="inferred from homology"/>
<keyword evidence="7 8" id="KW-0012">Acyltransferase</keyword>
<dbReference type="PROSITE" id="PS50263">
    <property type="entry name" value="CN_HYDROLASE"/>
    <property type="match status" value="1"/>
</dbReference>
<evidence type="ECO:0000256" key="4">
    <source>
        <dbReference type="ARBA" id="ARBA00022692"/>
    </source>
</evidence>
<keyword evidence="5 8" id="KW-1133">Transmembrane helix</keyword>
<comment type="similarity">
    <text evidence="8">Belongs to the CN hydrolase family. Apolipoprotein N-acyltransferase subfamily.</text>
</comment>
<organism evidence="10 11">
    <name type="scientific">Arenivirga flava</name>
    <dbReference type="NCBI Taxonomy" id="1930060"/>
    <lineage>
        <taxon>Bacteria</taxon>
        <taxon>Bacillati</taxon>
        <taxon>Actinomycetota</taxon>
        <taxon>Actinomycetes</taxon>
        <taxon>Micrococcales</taxon>
        <taxon>Microbacteriaceae</taxon>
        <taxon>Arenivirga</taxon>
    </lineage>
</organism>
<comment type="subcellular location">
    <subcellularLocation>
        <location evidence="1 8">Cell membrane</location>
        <topology evidence="1 8">Multi-pass membrane protein</topology>
    </subcellularLocation>
</comment>
<comment type="caution">
    <text evidence="10">The sequence shown here is derived from an EMBL/GenBank/DDBJ whole genome shotgun (WGS) entry which is preliminary data.</text>
</comment>
<feature type="transmembrane region" description="Helical" evidence="8">
    <location>
        <begin position="183"/>
        <end position="204"/>
    </location>
</feature>
<dbReference type="InterPro" id="IPR004563">
    <property type="entry name" value="Apolipo_AcylTrfase"/>
</dbReference>
<dbReference type="Proteomes" id="UP001157160">
    <property type="component" value="Unassembled WGS sequence"/>
</dbReference>
<dbReference type="InterPro" id="IPR003010">
    <property type="entry name" value="C-N_Hydrolase"/>
</dbReference>
<keyword evidence="2 8" id="KW-1003">Cell membrane</keyword>
<evidence type="ECO:0000256" key="8">
    <source>
        <dbReference type="HAMAP-Rule" id="MF_01148"/>
    </source>
</evidence>
<dbReference type="InterPro" id="IPR036526">
    <property type="entry name" value="C-N_Hydrolase_sf"/>
</dbReference>
<evidence type="ECO:0000256" key="5">
    <source>
        <dbReference type="ARBA" id="ARBA00022989"/>
    </source>
</evidence>
<feature type="transmembrane region" description="Helical" evidence="8">
    <location>
        <begin position="75"/>
        <end position="95"/>
    </location>
</feature>
<sequence length="537" mass="57153">MSATARHRPAAAGSDRPLGAPELARPALPLWQALLLAAAAGPVLDAAFPDLGWWPLALPGVVMLYVAMLGRRPGAALLVGVVGGFSFYGLHIQWATVYLGFLPWFALTVAQTLFVAFGVLLMSIVWRRGPLVWTTRRTRLGALPVVVAGLWTLREVVASMFPFGGFSWARLAFSQADSPLGDLASVVGASGLSFAIAWFAAFLVQLVREPRSRPLLPPIRLGRTLLAAAIGALLLAVPNWPVAVTGMLRVGGVQGDADSGLYSTVERGTVLRNHLDASAPLLDGDEDLDVLVWPENASDISPQGSGGVRRVLQAVADAVDAPFVLGAITWTGDGDDQEIFNSVLQIDPGEGQVDQYDKIHPVPFAEYLPAREFFYPLAPDLFDMVPRDYTFGTRDNVLDLDGVIAGSAICYDIVDDDLVRRMVGDGAEIILAPTNNADFGRTDQGAQQLAIARIRSIETGRSLANVSTVGVSAMVEPDGTVVEQLPTFEPGVMVADLPLSDTTTGATMVGRGVEYLVGGLGLGGLALVLVTRRTRRR</sequence>
<dbReference type="HAMAP" id="MF_01148">
    <property type="entry name" value="Lnt"/>
    <property type="match status" value="1"/>
</dbReference>
<feature type="transmembrane region" description="Helical" evidence="8">
    <location>
        <begin position="101"/>
        <end position="126"/>
    </location>
</feature>
<comment type="function">
    <text evidence="8">Catalyzes the phospholipid dependent N-acylation of the N-terminal cysteine of apolipoprotein, the last step in lipoprotein maturation.</text>
</comment>
<comment type="catalytic activity">
    <reaction evidence="8">
        <text>N-terminal S-1,2-diacyl-sn-glyceryl-L-cysteinyl-[lipoprotein] + a glycerophospholipid = N-acyl-S-1,2-diacyl-sn-glyceryl-L-cysteinyl-[lipoprotein] + a 2-acyl-sn-glycero-3-phospholipid + H(+)</text>
        <dbReference type="Rhea" id="RHEA:48228"/>
        <dbReference type="Rhea" id="RHEA-COMP:14681"/>
        <dbReference type="Rhea" id="RHEA-COMP:14684"/>
        <dbReference type="ChEBI" id="CHEBI:15378"/>
        <dbReference type="ChEBI" id="CHEBI:136912"/>
        <dbReference type="ChEBI" id="CHEBI:140656"/>
        <dbReference type="ChEBI" id="CHEBI:140657"/>
        <dbReference type="ChEBI" id="CHEBI:140660"/>
        <dbReference type="EC" id="2.3.1.269"/>
    </reaction>
</comment>
<gene>
    <name evidence="8 10" type="primary">lnt</name>
    <name evidence="10" type="ORF">GCM10025874_07330</name>
</gene>
<keyword evidence="3 8" id="KW-0808">Transferase</keyword>
<feature type="domain" description="CN hydrolase" evidence="9">
    <location>
        <begin position="253"/>
        <end position="499"/>
    </location>
</feature>
<dbReference type="EMBL" id="BSUL01000001">
    <property type="protein sequence ID" value="GMA27480.1"/>
    <property type="molecule type" value="Genomic_DNA"/>
</dbReference>
<dbReference type="SUPFAM" id="SSF56317">
    <property type="entry name" value="Carbon-nitrogen hydrolase"/>
    <property type="match status" value="1"/>
</dbReference>
<dbReference type="Pfam" id="PF00795">
    <property type="entry name" value="CN_hydrolase"/>
    <property type="match status" value="1"/>
</dbReference>
<dbReference type="CDD" id="cd07571">
    <property type="entry name" value="ALP_N-acyl_transferase"/>
    <property type="match status" value="1"/>
</dbReference>
<dbReference type="GO" id="GO:0005886">
    <property type="term" value="C:plasma membrane"/>
    <property type="evidence" value="ECO:0007669"/>
    <property type="project" value="UniProtKB-SubCell"/>
</dbReference>
<feature type="transmembrane region" description="Helical" evidence="8">
    <location>
        <begin position="512"/>
        <end position="531"/>
    </location>
</feature>
<evidence type="ECO:0000313" key="11">
    <source>
        <dbReference type="Proteomes" id="UP001157160"/>
    </source>
</evidence>
<dbReference type="Gene3D" id="3.60.110.10">
    <property type="entry name" value="Carbon-nitrogen hydrolase"/>
    <property type="match status" value="1"/>
</dbReference>
<dbReference type="GO" id="GO:0016410">
    <property type="term" value="F:N-acyltransferase activity"/>
    <property type="evidence" value="ECO:0007669"/>
    <property type="project" value="UniProtKB-UniRule"/>
</dbReference>
<feature type="transmembrane region" description="Helical" evidence="8">
    <location>
        <begin position="51"/>
        <end position="68"/>
    </location>
</feature>
<dbReference type="NCBIfam" id="TIGR00546">
    <property type="entry name" value="lnt"/>
    <property type="match status" value="1"/>
</dbReference>
<evidence type="ECO:0000313" key="10">
    <source>
        <dbReference type="EMBL" id="GMA27480.1"/>
    </source>
</evidence>
<evidence type="ECO:0000256" key="3">
    <source>
        <dbReference type="ARBA" id="ARBA00022679"/>
    </source>
</evidence>
<comment type="pathway">
    <text evidence="8">Protein modification; lipoprotein biosynthesis (N-acyl transfer).</text>
</comment>
<protein>
    <recommendedName>
        <fullName evidence="8">Apolipoprotein N-acyltransferase</fullName>
        <shortName evidence="8">ALP N-acyltransferase</shortName>
        <ecNumber evidence="8">2.3.1.269</ecNumber>
    </recommendedName>
</protein>
<evidence type="ECO:0000256" key="7">
    <source>
        <dbReference type="ARBA" id="ARBA00023315"/>
    </source>
</evidence>
<evidence type="ECO:0000256" key="6">
    <source>
        <dbReference type="ARBA" id="ARBA00023136"/>
    </source>
</evidence>
<keyword evidence="4 8" id="KW-0812">Transmembrane</keyword>
<dbReference type="Pfam" id="PF20154">
    <property type="entry name" value="LNT_N"/>
    <property type="match status" value="1"/>
</dbReference>
<dbReference type="GO" id="GO:0042158">
    <property type="term" value="P:lipoprotein biosynthetic process"/>
    <property type="evidence" value="ECO:0007669"/>
    <property type="project" value="UniProtKB-UniRule"/>
</dbReference>
<dbReference type="PANTHER" id="PTHR38686">
    <property type="entry name" value="APOLIPOPROTEIN N-ACYLTRANSFERASE"/>
    <property type="match status" value="1"/>
</dbReference>
<reference evidence="10 11" key="1">
    <citation type="journal article" date="2014" name="Int. J. Syst. Evol. Microbiol.">
        <title>Complete genome sequence of Corynebacterium casei LMG S-19264T (=DSM 44701T), isolated from a smear-ripened cheese.</title>
        <authorList>
            <consortium name="US DOE Joint Genome Institute (JGI-PGF)"/>
            <person name="Walter F."/>
            <person name="Albersmeier A."/>
            <person name="Kalinowski J."/>
            <person name="Ruckert C."/>
        </authorList>
    </citation>
    <scope>NUCLEOTIDE SEQUENCE [LARGE SCALE GENOMIC DNA]</scope>
    <source>
        <strain evidence="10 11">NBRC 112289</strain>
    </source>
</reference>
<dbReference type="InterPro" id="IPR045378">
    <property type="entry name" value="LNT_N"/>
</dbReference>
<dbReference type="RefSeq" id="WP_284230123.1">
    <property type="nucleotide sequence ID" value="NZ_BSUL01000001.1"/>
</dbReference>
<accession>A0AA37XAJ3</accession>
<dbReference type="AlphaFoldDB" id="A0AA37XAJ3"/>
<keyword evidence="6 8" id="KW-0472">Membrane</keyword>
<evidence type="ECO:0000259" key="9">
    <source>
        <dbReference type="PROSITE" id="PS50263"/>
    </source>
</evidence>